<proteinExistence type="predicted"/>
<protein>
    <recommendedName>
        <fullName evidence="4">MtN3 and saliva related transmembrane protein</fullName>
    </recommendedName>
</protein>
<sequence>MPPAHIEAVGFAAAVLTTLCWIPQALRTIRTRDTRAISLVTQAAFTFGVGLWLLYGLLIGSTPVIVANAISIVPVAAILAMKLRFG</sequence>
<dbReference type="Gene3D" id="1.20.1280.290">
    <property type="match status" value="1"/>
</dbReference>
<evidence type="ECO:0008006" key="4">
    <source>
        <dbReference type="Google" id="ProtNLM"/>
    </source>
</evidence>
<dbReference type="InterPro" id="IPR004316">
    <property type="entry name" value="SWEET_rpt"/>
</dbReference>
<accession>A0A5B2VDE7</accession>
<feature type="transmembrane region" description="Helical" evidence="1">
    <location>
        <begin position="36"/>
        <end position="58"/>
    </location>
</feature>
<dbReference type="GO" id="GO:0016020">
    <property type="term" value="C:membrane"/>
    <property type="evidence" value="ECO:0007669"/>
    <property type="project" value="InterPro"/>
</dbReference>
<dbReference type="AlphaFoldDB" id="A0A5B2VDE7"/>
<evidence type="ECO:0000313" key="2">
    <source>
        <dbReference type="EMBL" id="KAA2236716.1"/>
    </source>
</evidence>
<reference evidence="2 3" key="1">
    <citation type="submission" date="2019-09" db="EMBL/GenBank/DDBJ databases">
        <title>Salinarimonas rosea gen. nov., sp. nov., a new member of the a-2 subgroup of the Proteobacteria.</title>
        <authorList>
            <person name="Liu J."/>
        </authorList>
    </citation>
    <scope>NUCLEOTIDE SEQUENCE [LARGE SCALE GENOMIC DNA]</scope>
    <source>
        <strain evidence="2 3">BN140002</strain>
    </source>
</reference>
<reference evidence="2 3" key="2">
    <citation type="submission" date="2019-09" db="EMBL/GenBank/DDBJ databases">
        <authorList>
            <person name="Jin C."/>
        </authorList>
    </citation>
    <scope>NUCLEOTIDE SEQUENCE [LARGE SCALE GENOMIC DNA]</scope>
    <source>
        <strain evidence="2 3">BN140002</strain>
    </source>
</reference>
<keyword evidence="1" id="KW-0472">Membrane</keyword>
<dbReference type="OrthoDB" id="9814012at2"/>
<dbReference type="Proteomes" id="UP000323142">
    <property type="component" value="Unassembled WGS sequence"/>
</dbReference>
<evidence type="ECO:0000313" key="3">
    <source>
        <dbReference type="Proteomes" id="UP000323142"/>
    </source>
</evidence>
<keyword evidence="1" id="KW-1133">Transmembrane helix</keyword>
<dbReference type="NCBIfam" id="NF037968">
    <property type="entry name" value="SemiSWEET_2"/>
    <property type="match status" value="1"/>
</dbReference>
<gene>
    <name evidence="2" type="ORF">F0L46_13185</name>
</gene>
<name>A0A5B2VDE7_9HYPH</name>
<keyword evidence="3" id="KW-1185">Reference proteome</keyword>
<organism evidence="2 3">
    <name type="scientific">Salinarimonas soli</name>
    <dbReference type="NCBI Taxonomy" id="1638099"/>
    <lineage>
        <taxon>Bacteria</taxon>
        <taxon>Pseudomonadati</taxon>
        <taxon>Pseudomonadota</taxon>
        <taxon>Alphaproteobacteria</taxon>
        <taxon>Hyphomicrobiales</taxon>
        <taxon>Salinarimonadaceae</taxon>
        <taxon>Salinarimonas</taxon>
    </lineage>
</organism>
<evidence type="ECO:0000256" key="1">
    <source>
        <dbReference type="SAM" id="Phobius"/>
    </source>
</evidence>
<dbReference type="RefSeq" id="WP_149818247.1">
    <property type="nucleotide sequence ID" value="NZ_VUOA01000023.1"/>
</dbReference>
<feature type="transmembrane region" description="Helical" evidence="1">
    <location>
        <begin position="6"/>
        <end position="24"/>
    </location>
</feature>
<feature type="transmembrane region" description="Helical" evidence="1">
    <location>
        <begin position="64"/>
        <end position="83"/>
    </location>
</feature>
<dbReference type="EMBL" id="VUOA01000023">
    <property type="protein sequence ID" value="KAA2236716.1"/>
    <property type="molecule type" value="Genomic_DNA"/>
</dbReference>
<comment type="caution">
    <text evidence="2">The sequence shown here is derived from an EMBL/GenBank/DDBJ whole genome shotgun (WGS) entry which is preliminary data.</text>
</comment>
<dbReference type="GO" id="GO:0051119">
    <property type="term" value="F:sugar transmembrane transporter activity"/>
    <property type="evidence" value="ECO:0007669"/>
    <property type="project" value="InterPro"/>
</dbReference>
<keyword evidence="1" id="KW-0812">Transmembrane</keyword>
<dbReference type="Pfam" id="PF03083">
    <property type="entry name" value="MtN3_slv"/>
    <property type="match status" value="1"/>
</dbReference>
<dbReference type="InterPro" id="IPR047662">
    <property type="entry name" value="SemiSWEET"/>
</dbReference>